<dbReference type="AlphaFoldDB" id="A0A2S4UVC5"/>
<dbReference type="EMBL" id="PKSM01000235">
    <property type="protein sequence ID" value="POW01238.1"/>
    <property type="molecule type" value="Genomic_DNA"/>
</dbReference>
<feature type="non-terminal residue" evidence="1">
    <location>
        <position position="1"/>
    </location>
</feature>
<gene>
    <name evidence="1" type="ORF">PSHT_12644</name>
</gene>
<evidence type="ECO:0000313" key="2">
    <source>
        <dbReference type="Proteomes" id="UP000238274"/>
    </source>
</evidence>
<evidence type="ECO:0000313" key="1">
    <source>
        <dbReference type="EMBL" id="POW01238.1"/>
    </source>
</evidence>
<keyword evidence="2" id="KW-1185">Reference proteome</keyword>
<name>A0A2S4UVC5_9BASI</name>
<comment type="caution">
    <text evidence="1">The sequence shown here is derived from an EMBL/GenBank/DDBJ whole genome shotgun (WGS) entry which is preliminary data.</text>
</comment>
<accession>A0A2S4UVC5</accession>
<dbReference type="Proteomes" id="UP000238274">
    <property type="component" value="Unassembled WGS sequence"/>
</dbReference>
<proteinExistence type="predicted"/>
<sequence length="137" mass="15443">AVSPLDTIDDQPEPPSSDFLSTALLHLKEPRHLARPLKKILRPVKLLLKGIRPPHNNEVRRCSLGNLQGSRNVQKDVDSLKIPQSARSSSDGISLEHWKWIMMRTGGPWRVGDTPNAAVGVHVRLDRKLRVRLEMIN</sequence>
<protein>
    <submittedName>
        <fullName evidence="1">Uncharacterized protein</fullName>
    </submittedName>
</protein>
<reference evidence="2" key="3">
    <citation type="journal article" date="2018" name="Mol. Plant Microbe Interact.">
        <title>Genome sequence resources for the wheat stripe rust pathogen (Puccinia striiformis f. sp. tritici) and the barley stripe rust pathogen (Puccinia striiformis f. sp. hordei).</title>
        <authorList>
            <person name="Xia C."/>
            <person name="Wang M."/>
            <person name="Yin C."/>
            <person name="Cornejo O.E."/>
            <person name="Hulbert S.H."/>
            <person name="Chen X."/>
        </authorList>
    </citation>
    <scope>NUCLEOTIDE SEQUENCE [LARGE SCALE GENOMIC DNA]</scope>
    <source>
        <strain evidence="2">93TX-2</strain>
    </source>
</reference>
<reference evidence="1 2" key="1">
    <citation type="submission" date="2017-12" db="EMBL/GenBank/DDBJ databases">
        <title>Gene loss provides genomic basis for host adaptation in cereal stripe rust fungi.</title>
        <authorList>
            <person name="Xia C."/>
        </authorList>
    </citation>
    <scope>NUCLEOTIDE SEQUENCE [LARGE SCALE GENOMIC DNA]</scope>
    <source>
        <strain evidence="1 2">93TX-2</strain>
    </source>
</reference>
<dbReference type="VEuPathDB" id="FungiDB:PSHT_12644"/>
<organism evidence="1 2">
    <name type="scientific">Puccinia striiformis</name>
    <dbReference type="NCBI Taxonomy" id="27350"/>
    <lineage>
        <taxon>Eukaryota</taxon>
        <taxon>Fungi</taxon>
        <taxon>Dikarya</taxon>
        <taxon>Basidiomycota</taxon>
        <taxon>Pucciniomycotina</taxon>
        <taxon>Pucciniomycetes</taxon>
        <taxon>Pucciniales</taxon>
        <taxon>Pucciniaceae</taxon>
        <taxon>Puccinia</taxon>
    </lineage>
</organism>
<dbReference type="VEuPathDB" id="FungiDB:PSTT_10465"/>
<reference evidence="2" key="2">
    <citation type="journal article" date="2018" name="BMC Genomics">
        <title>Genomic insights into host adaptation between the wheat stripe rust pathogen (Puccinia striiformis f. sp. tritici) and the barley stripe rust pathogen (Puccinia striiformis f. sp. hordei).</title>
        <authorList>
            <person name="Xia C."/>
            <person name="Wang M."/>
            <person name="Yin C."/>
            <person name="Cornejo O.E."/>
            <person name="Hulbert S.H."/>
            <person name="Chen X."/>
        </authorList>
    </citation>
    <scope>NUCLEOTIDE SEQUENCE [LARGE SCALE GENOMIC DNA]</scope>
    <source>
        <strain evidence="2">93TX-2</strain>
    </source>
</reference>